<accession>A0ABS5MDT6</accession>
<protein>
    <submittedName>
        <fullName evidence="5">NUDIX hydrolase</fullName>
    </submittedName>
</protein>
<dbReference type="InterPro" id="IPR000086">
    <property type="entry name" value="NUDIX_hydrolase_dom"/>
</dbReference>
<keyword evidence="2 3" id="KW-0378">Hydrolase</keyword>
<name>A0ABS5MDT6_9BACI</name>
<dbReference type="EMBL" id="JAGXBY010000003">
    <property type="protein sequence ID" value="MBS3680486.1"/>
    <property type="molecule type" value="Genomic_DNA"/>
</dbReference>
<proteinExistence type="inferred from homology"/>
<evidence type="ECO:0000256" key="3">
    <source>
        <dbReference type="RuleBase" id="RU003476"/>
    </source>
</evidence>
<dbReference type="PANTHER" id="PTHR43046">
    <property type="entry name" value="GDP-MANNOSE MANNOSYL HYDROLASE"/>
    <property type="match status" value="1"/>
</dbReference>
<dbReference type="PROSITE" id="PS00893">
    <property type="entry name" value="NUDIX_BOX"/>
    <property type="match status" value="1"/>
</dbReference>
<comment type="caution">
    <text evidence="5">The sequence shown here is derived from an EMBL/GenBank/DDBJ whole genome shotgun (WGS) entry which is preliminary data.</text>
</comment>
<dbReference type="Pfam" id="PF00293">
    <property type="entry name" value="NUDIX"/>
    <property type="match status" value="1"/>
</dbReference>
<evidence type="ECO:0000313" key="5">
    <source>
        <dbReference type="EMBL" id="MBS3680486.1"/>
    </source>
</evidence>
<dbReference type="PROSITE" id="PS51462">
    <property type="entry name" value="NUDIX"/>
    <property type="match status" value="1"/>
</dbReference>
<gene>
    <name evidence="5" type="ORF">KGF86_09690</name>
</gene>
<sequence length="136" mass="15212">MEEWRGSAAICINDNGEVLMVRAKGSNQWAVPSGGIEEGETPEICCIRELKEETGYTVTIKEEILVKKVVKQGISVTTHYFKVDRISNSSGINDPDQLIEEMAWLSLEDLGGIEHAYPEDKKLIEKSLKSQVIDLF</sequence>
<evidence type="ECO:0000256" key="2">
    <source>
        <dbReference type="ARBA" id="ARBA00022801"/>
    </source>
</evidence>
<evidence type="ECO:0000259" key="4">
    <source>
        <dbReference type="PROSITE" id="PS51462"/>
    </source>
</evidence>
<evidence type="ECO:0000313" key="6">
    <source>
        <dbReference type="Proteomes" id="UP000681870"/>
    </source>
</evidence>
<comment type="cofactor">
    <cofactor evidence="1">
        <name>Mg(2+)</name>
        <dbReference type="ChEBI" id="CHEBI:18420"/>
    </cofactor>
</comment>
<dbReference type="GO" id="GO:0016787">
    <property type="term" value="F:hydrolase activity"/>
    <property type="evidence" value="ECO:0007669"/>
    <property type="project" value="UniProtKB-KW"/>
</dbReference>
<feature type="domain" description="Nudix hydrolase" evidence="4">
    <location>
        <begin position="3"/>
        <end position="127"/>
    </location>
</feature>
<dbReference type="RefSeq" id="WP_211741718.1">
    <property type="nucleotide sequence ID" value="NZ_JAGXBY010000003.1"/>
</dbReference>
<dbReference type="Gene3D" id="3.90.79.10">
    <property type="entry name" value="Nucleoside Triphosphate Pyrophosphohydrolase"/>
    <property type="match status" value="1"/>
</dbReference>
<dbReference type="InterPro" id="IPR015797">
    <property type="entry name" value="NUDIX_hydrolase-like_dom_sf"/>
</dbReference>
<comment type="similarity">
    <text evidence="3">Belongs to the Nudix hydrolase family.</text>
</comment>
<dbReference type="SUPFAM" id="SSF55811">
    <property type="entry name" value="Nudix"/>
    <property type="match status" value="1"/>
</dbReference>
<dbReference type="CDD" id="cd02883">
    <property type="entry name" value="NUDIX_Hydrolase"/>
    <property type="match status" value="1"/>
</dbReference>
<organism evidence="5 6">
    <name type="scientific">Ornithinibacillus massiliensis</name>
    <dbReference type="NCBI Taxonomy" id="1944633"/>
    <lineage>
        <taxon>Bacteria</taxon>
        <taxon>Bacillati</taxon>
        <taxon>Bacillota</taxon>
        <taxon>Bacilli</taxon>
        <taxon>Bacillales</taxon>
        <taxon>Bacillaceae</taxon>
        <taxon>Ornithinibacillus</taxon>
    </lineage>
</organism>
<dbReference type="PRINTS" id="PR00502">
    <property type="entry name" value="NUDIXFAMILY"/>
</dbReference>
<reference evidence="5 6" key="1">
    <citation type="submission" date="2021-05" db="EMBL/GenBank/DDBJ databases">
        <title>Ornithinibacillus massiliensis sp. nov.</title>
        <authorList>
            <person name="Iwaza R."/>
            <person name="Lagier J.-C."/>
            <person name="Raoult D."/>
        </authorList>
    </citation>
    <scope>NUCLEOTIDE SEQUENCE [LARGE SCALE GENOMIC DNA]</scope>
    <source>
        <strain evidence="5 6">Marseille-P3601</strain>
    </source>
</reference>
<dbReference type="PANTHER" id="PTHR43046:SF2">
    <property type="entry name" value="8-OXO-DGTP DIPHOSPHATASE-RELATED"/>
    <property type="match status" value="1"/>
</dbReference>
<dbReference type="Proteomes" id="UP000681870">
    <property type="component" value="Unassembled WGS sequence"/>
</dbReference>
<keyword evidence="6" id="KW-1185">Reference proteome</keyword>
<dbReference type="InterPro" id="IPR020084">
    <property type="entry name" value="NUDIX_hydrolase_CS"/>
</dbReference>
<evidence type="ECO:0000256" key="1">
    <source>
        <dbReference type="ARBA" id="ARBA00001946"/>
    </source>
</evidence>
<dbReference type="InterPro" id="IPR020476">
    <property type="entry name" value="Nudix_hydrolase"/>
</dbReference>